<evidence type="ECO:0000256" key="2">
    <source>
        <dbReference type="ARBA" id="ARBA00022679"/>
    </source>
</evidence>
<keyword evidence="3" id="KW-0520">NAD</keyword>
<protein>
    <recommendedName>
        <fullName evidence="1">protein acetyllysine N-acetyltransferase</fullName>
        <ecNumber evidence="1">2.3.1.286</ecNumber>
    </recommendedName>
</protein>
<dbReference type="InterPro" id="IPR003000">
    <property type="entry name" value="Sirtuin"/>
</dbReference>
<keyword evidence="2" id="KW-0808">Transferase</keyword>
<dbReference type="PROSITE" id="PS50305">
    <property type="entry name" value="SIRTUIN"/>
    <property type="match status" value="1"/>
</dbReference>
<dbReference type="EMBL" id="NMVJ01000007">
    <property type="protein sequence ID" value="OYN90185.1"/>
    <property type="molecule type" value="Genomic_DNA"/>
</dbReference>
<keyword evidence="4" id="KW-0479">Metal-binding</keyword>
<dbReference type="GO" id="GO:0017136">
    <property type="term" value="F:histone deacetylase activity, NAD-dependent"/>
    <property type="evidence" value="ECO:0007669"/>
    <property type="project" value="TreeGrafter"/>
</dbReference>
<keyword evidence="4" id="KW-0862">Zinc</keyword>
<dbReference type="PANTHER" id="PTHR11085:SF10">
    <property type="entry name" value="NAD-DEPENDENT PROTEIN DEACYLASE SIRTUIN-5, MITOCHONDRIAL-RELATED"/>
    <property type="match status" value="1"/>
</dbReference>
<dbReference type="EC" id="2.3.1.286" evidence="1"/>
<dbReference type="GO" id="GO:0070403">
    <property type="term" value="F:NAD+ binding"/>
    <property type="evidence" value="ECO:0007669"/>
    <property type="project" value="InterPro"/>
</dbReference>
<dbReference type="InterPro" id="IPR050134">
    <property type="entry name" value="NAD-dep_sirtuin_deacylases"/>
</dbReference>
<dbReference type="NCBIfam" id="NF003738">
    <property type="entry name" value="PRK05333.1"/>
    <property type="match status" value="1"/>
</dbReference>
<dbReference type="SUPFAM" id="SSF52467">
    <property type="entry name" value="DHS-like NAD/FAD-binding domain"/>
    <property type="match status" value="1"/>
</dbReference>
<feature type="active site" description="Proton acceptor" evidence="4">
    <location>
        <position position="142"/>
    </location>
</feature>
<feature type="binding site" evidence="4">
    <location>
        <position position="150"/>
    </location>
    <ligand>
        <name>Zn(2+)</name>
        <dbReference type="ChEBI" id="CHEBI:29105"/>
    </ligand>
</feature>
<dbReference type="Proteomes" id="UP000216300">
    <property type="component" value="Unassembled WGS sequence"/>
</dbReference>
<dbReference type="GO" id="GO:0046872">
    <property type="term" value="F:metal ion binding"/>
    <property type="evidence" value="ECO:0007669"/>
    <property type="project" value="UniProtKB-KW"/>
</dbReference>
<dbReference type="Gene3D" id="3.40.50.1220">
    <property type="entry name" value="TPP-binding domain"/>
    <property type="match status" value="1"/>
</dbReference>
<name>A0A255EKP9_9ACTN</name>
<keyword evidence="7" id="KW-1185">Reference proteome</keyword>
<evidence type="ECO:0000259" key="5">
    <source>
        <dbReference type="PROSITE" id="PS50305"/>
    </source>
</evidence>
<evidence type="ECO:0000256" key="1">
    <source>
        <dbReference type="ARBA" id="ARBA00012928"/>
    </source>
</evidence>
<feature type="binding site" evidence="4">
    <location>
        <position position="153"/>
    </location>
    <ligand>
        <name>Zn(2+)</name>
        <dbReference type="ChEBI" id="CHEBI:29105"/>
    </ligand>
</feature>
<dbReference type="OrthoDB" id="9800582at2"/>
<feature type="domain" description="Deacetylase sirtuin-type" evidence="5">
    <location>
        <begin position="23"/>
        <end position="299"/>
    </location>
</feature>
<organism evidence="6 7">
    <name type="scientific">Parenemella sanctibonifatiensis</name>
    <dbReference type="NCBI Taxonomy" id="2016505"/>
    <lineage>
        <taxon>Bacteria</taxon>
        <taxon>Bacillati</taxon>
        <taxon>Actinomycetota</taxon>
        <taxon>Actinomycetes</taxon>
        <taxon>Propionibacteriales</taxon>
        <taxon>Propionibacteriaceae</taxon>
        <taxon>Parenemella</taxon>
    </lineage>
</organism>
<accession>A0A255EKP9</accession>
<comment type="caution">
    <text evidence="6">The sequence shown here is derived from an EMBL/GenBank/DDBJ whole genome shotgun (WGS) entry which is preliminary data.</text>
</comment>
<evidence type="ECO:0000256" key="3">
    <source>
        <dbReference type="ARBA" id="ARBA00023027"/>
    </source>
</evidence>
<dbReference type="PANTHER" id="PTHR11085">
    <property type="entry name" value="NAD-DEPENDENT PROTEIN DEACYLASE SIRTUIN-5, MITOCHONDRIAL-RELATED"/>
    <property type="match status" value="1"/>
</dbReference>
<evidence type="ECO:0000256" key="4">
    <source>
        <dbReference type="PROSITE-ProRule" id="PRU00236"/>
    </source>
</evidence>
<sequence length="299" mass="32724">MPETRISPDTDRPRQLSGRLQYAYDDDVDPSDVADLLTGRRWLVLTGAGMSTDSGIPDYRGPDQKRRIEPMTIQEFRGSAGARQRYWARSFIGWRNFASARPNAGHLAVTDLQRAGVTGPIITQNVDGLHQAAGSRDVVELHGSLARVICLSCGADLPRTELDARIADANPDFHPTTSEIRPDGDVSLEQIDVDRFVSPRCWRCGEDQLKPDVVFFGEGVVRPIVDHCYQLVADAEALLVLGSSLTVMSGLRFVRRAVARELPVAVWTVGSTRADELGVRRLNAPLSPALGAAAELLQD</sequence>
<dbReference type="InterPro" id="IPR026591">
    <property type="entry name" value="Sirtuin_cat_small_dom_sf"/>
</dbReference>
<evidence type="ECO:0000313" key="6">
    <source>
        <dbReference type="EMBL" id="OYN90185.1"/>
    </source>
</evidence>
<proteinExistence type="predicted"/>
<reference evidence="6 7" key="1">
    <citation type="submission" date="2017-07" db="EMBL/GenBank/DDBJ databases">
        <title>Draft whole genome sequences of clinical Proprionibacteriaceae strains.</title>
        <authorList>
            <person name="Bernier A.-M."/>
            <person name="Bernard K."/>
            <person name="Domingo M.-C."/>
        </authorList>
    </citation>
    <scope>NUCLEOTIDE SEQUENCE [LARGE SCALE GENOMIC DNA]</scope>
    <source>
        <strain evidence="6 7">NML 150081</strain>
    </source>
</reference>
<dbReference type="Gene3D" id="3.30.1600.10">
    <property type="entry name" value="SIR2/SIRT2 'Small Domain"/>
    <property type="match status" value="1"/>
</dbReference>
<gene>
    <name evidence="6" type="ORF">CGZ91_08420</name>
</gene>
<feature type="binding site" evidence="4">
    <location>
        <position position="201"/>
    </location>
    <ligand>
        <name>Zn(2+)</name>
        <dbReference type="ChEBI" id="CHEBI:29105"/>
    </ligand>
</feature>
<feature type="binding site" evidence="4">
    <location>
        <position position="204"/>
    </location>
    <ligand>
        <name>Zn(2+)</name>
        <dbReference type="ChEBI" id="CHEBI:29105"/>
    </ligand>
</feature>
<dbReference type="InterPro" id="IPR029035">
    <property type="entry name" value="DHS-like_NAD/FAD-binding_dom"/>
</dbReference>
<dbReference type="InterPro" id="IPR026590">
    <property type="entry name" value="Ssirtuin_cat_dom"/>
</dbReference>
<dbReference type="AlphaFoldDB" id="A0A255EKP9"/>
<dbReference type="Pfam" id="PF02146">
    <property type="entry name" value="SIR2"/>
    <property type="match status" value="1"/>
</dbReference>
<evidence type="ECO:0000313" key="7">
    <source>
        <dbReference type="Proteomes" id="UP000216300"/>
    </source>
</evidence>